<dbReference type="STRING" id="35608.A0A2U1M553"/>
<dbReference type="SUPFAM" id="SSF56112">
    <property type="entry name" value="Protein kinase-like (PK-like)"/>
    <property type="match status" value="2"/>
</dbReference>
<dbReference type="CDD" id="cd23509">
    <property type="entry name" value="Gnk2-like"/>
    <property type="match status" value="2"/>
</dbReference>
<feature type="domain" description="Gnk2-homologous" evidence="7">
    <location>
        <begin position="21"/>
        <end position="131"/>
    </location>
</feature>
<feature type="domain" description="Gnk2-homologous" evidence="7">
    <location>
        <begin position="137"/>
        <end position="248"/>
    </location>
</feature>
<proteinExistence type="inferred from homology"/>
<evidence type="ECO:0000256" key="2">
    <source>
        <dbReference type="ARBA" id="ARBA00022525"/>
    </source>
</evidence>
<comment type="similarity">
    <text evidence="5">Belongs to the cysteine-rich repeat secretory protein family.</text>
</comment>
<feature type="chain" id="PRO_5015644739" evidence="6">
    <location>
        <begin position="26"/>
        <end position="369"/>
    </location>
</feature>
<reference evidence="8 9" key="1">
    <citation type="journal article" date="2018" name="Mol. Plant">
        <title>The genome of Artemisia annua provides insight into the evolution of Asteraceae family and artemisinin biosynthesis.</title>
        <authorList>
            <person name="Shen Q."/>
            <person name="Zhang L."/>
            <person name="Liao Z."/>
            <person name="Wang S."/>
            <person name="Yan T."/>
            <person name="Shi P."/>
            <person name="Liu M."/>
            <person name="Fu X."/>
            <person name="Pan Q."/>
            <person name="Wang Y."/>
            <person name="Lv Z."/>
            <person name="Lu X."/>
            <person name="Zhang F."/>
            <person name="Jiang W."/>
            <person name="Ma Y."/>
            <person name="Chen M."/>
            <person name="Hao X."/>
            <person name="Li L."/>
            <person name="Tang Y."/>
            <person name="Lv G."/>
            <person name="Zhou Y."/>
            <person name="Sun X."/>
            <person name="Brodelius P.E."/>
            <person name="Rose J.K.C."/>
            <person name="Tang K."/>
        </authorList>
    </citation>
    <scope>NUCLEOTIDE SEQUENCE [LARGE SCALE GENOMIC DNA]</scope>
    <source>
        <strain evidence="9">cv. Huhao1</strain>
        <tissue evidence="8">Leaf</tissue>
    </source>
</reference>
<evidence type="ECO:0000313" key="9">
    <source>
        <dbReference type="Proteomes" id="UP000245207"/>
    </source>
</evidence>
<organism evidence="8 9">
    <name type="scientific">Artemisia annua</name>
    <name type="common">Sweet wormwood</name>
    <dbReference type="NCBI Taxonomy" id="35608"/>
    <lineage>
        <taxon>Eukaryota</taxon>
        <taxon>Viridiplantae</taxon>
        <taxon>Streptophyta</taxon>
        <taxon>Embryophyta</taxon>
        <taxon>Tracheophyta</taxon>
        <taxon>Spermatophyta</taxon>
        <taxon>Magnoliopsida</taxon>
        <taxon>eudicotyledons</taxon>
        <taxon>Gunneridae</taxon>
        <taxon>Pentapetalae</taxon>
        <taxon>asterids</taxon>
        <taxon>campanulids</taxon>
        <taxon>Asterales</taxon>
        <taxon>Asteraceae</taxon>
        <taxon>Asteroideae</taxon>
        <taxon>Anthemideae</taxon>
        <taxon>Artemisiinae</taxon>
        <taxon>Artemisia</taxon>
    </lineage>
</organism>
<dbReference type="PANTHER" id="PTHR32411">
    <property type="entry name" value="CYSTEINE-RICH REPEAT SECRETORY PROTEIN 38-RELATED"/>
    <property type="match status" value="1"/>
</dbReference>
<dbReference type="InterPro" id="IPR001245">
    <property type="entry name" value="Ser-Thr/Tyr_kinase_cat_dom"/>
</dbReference>
<evidence type="ECO:0000256" key="5">
    <source>
        <dbReference type="ARBA" id="ARBA00038515"/>
    </source>
</evidence>
<dbReference type="InterPro" id="IPR050581">
    <property type="entry name" value="CRR_secretory_protein"/>
</dbReference>
<sequence length="369" mass="40928">MAVVSGLSLTNILQVRICLFAVNLAARCSVASVTFVSADLRLNLAHLKHKLCGYDAHTDEFEIPDTANPRSIGQIPNQVNAIALCRGDVQPDSCRRCINTASTRVREACPNQKAAIGWHDDCMLRYSNVTFLGTLDTRIGGSIANGNNATSVPQFNQALDQLLDQLRSDASRGGSLRKYAANSTSGPNFTTIYALMQCTPDLSEDECYTCLDRAIRYIPTCCDIHEDEDTEEIITVESLHYKFGIIREATDDFSENNKLGQGGFGLVYKCPVVSMRSGYMAPEYAMNGQFSVKSDVFSFGVLLLEIVTGHKNHSFQNGVMMEDLLNHQIVLCVTLTFHVAIHLCSGMEKLERWNCINFNRSDIVFFIYT</sequence>
<keyword evidence="3 6" id="KW-0732">Signal</keyword>
<dbReference type="GO" id="GO:0030246">
    <property type="term" value="F:carbohydrate binding"/>
    <property type="evidence" value="ECO:0007669"/>
    <property type="project" value="UniProtKB-KW"/>
</dbReference>
<name>A0A2U1M553_ARTAN</name>
<keyword evidence="2" id="KW-0964">Secreted</keyword>
<dbReference type="InterPro" id="IPR002902">
    <property type="entry name" value="GNK2"/>
</dbReference>
<dbReference type="InterPro" id="IPR011009">
    <property type="entry name" value="Kinase-like_dom_sf"/>
</dbReference>
<comment type="subcellular location">
    <subcellularLocation>
        <location evidence="1">Secreted</location>
    </subcellularLocation>
</comment>
<dbReference type="GO" id="GO:0005576">
    <property type="term" value="C:extracellular region"/>
    <property type="evidence" value="ECO:0007669"/>
    <property type="project" value="UniProtKB-SubCell"/>
</dbReference>
<dbReference type="PANTHER" id="PTHR32411:SF43">
    <property type="entry name" value="CYSTEINE-RICH REPEAT SECRETORY PROTEIN 38"/>
    <property type="match status" value="1"/>
</dbReference>
<keyword evidence="9" id="KW-1185">Reference proteome</keyword>
<keyword evidence="8" id="KW-0430">Lectin</keyword>
<gene>
    <name evidence="8" type="ORF">CTI12_AA419310</name>
</gene>
<dbReference type="GO" id="GO:0004672">
    <property type="term" value="F:protein kinase activity"/>
    <property type="evidence" value="ECO:0007669"/>
    <property type="project" value="InterPro"/>
</dbReference>
<evidence type="ECO:0000259" key="7">
    <source>
        <dbReference type="PROSITE" id="PS51473"/>
    </source>
</evidence>
<dbReference type="Gene3D" id="1.10.510.10">
    <property type="entry name" value="Transferase(Phosphotransferase) domain 1"/>
    <property type="match status" value="1"/>
</dbReference>
<evidence type="ECO:0000256" key="6">
    <source>
        <dbReference type="SAM" id="SignalP"/>
    </source>
</evidence>
<protein>
    <submittedName>
        <fullName evidence="8">Concanavalin A-like lectin/glucanase, subgroup</fullName>
    </submittedName>
</protein>
<dbReference type="Pfam" id="PF07714">
    <property type="entry name" value="PK_Tyr_Ser-Thr"/>
    <property type="match status" value="1"/>
</dbReference>
<dbReference type="OrthoDB" id="1909574at2759"/>
<dbReference type="EMBL" id="PKPP01006477">
    <property type="protein sequence ID" value="PWA56376.1"/>
    <property type="molecule type" value="Genomic_DNA"/>
</dbReference>
<evidence type="ECO:0000256" key="3">
    <source>
        <dbReference type="ARBA" id="ARBA00022729"/>
    </source>
</evidence>
<dbReference type="AlphaFoldDB" id="A0A2U1M553"/>
<keyword evidence="4" id="KW-0677">Repeat</keyword>
<evidence type="ECO:0000256" key="4">
    <source>
        <dbReference type="ARBA" id="ARBA00022737"/>
    </source>
</evidence>
<feature type="signal peptide" evidence="6">
    <location>
        <begin position="1"/>
        <end position="25"/>
    </location>
</feature>
<dbReference type="Pfam" id="PF01657">
    <property type="entry name" value="Stress-antifung"/>
    <property type="match status" value="2"/>
</dbReference>
<evidence type="ECO:0000313" key="8">
    <source>
        <dbReference type="EMBL" id="PWA56376.1"/>
    </source>
</evidence>
<comment type="caution">
    <text evidence="8">The sequence shown here is derived from an EMBL/GenBank/DDBJ whole genome shotgun (WGS) entry which is preliminary data.</text>
</comment>
<dbReference type="PROSITE" id="PS51473">
    <property type="entry name" value="GNK2"/>
    <property type="match status" value="2"/>
</dbReference>
<evidence type="ECO:0000256" key="1">
    <source>
        <dbReference type="ARBA" id="ARBA00004613"/>
    </source>
</evidence>
<dbReference type="InterPro" id="IPR038408">
    <property type="entry name" value="GNK2_sf"/>
</dbReference>
<dbReference type="Gene3D" id="3.30.430.20">
    <property type="entry name" value="Gnk2 domain, C-X8-C-X2-C motif"/>
    <property type="match status" value="2"/>
</dbReference>
<accession>A0A2U1M553</accession>
<dbReference type="Proteomes" id="UP000245207">
    <property type="component" value="Unassembled WGS sequence"/>
</dbReference>